<organism evidence="1 2">
    <name type="scientific">Hymenobacter qilianensis</name>
    <dbReference type="NCBI Taxonomy" id="1385715"/>
    <lineage>
        <taxon>Bacteria</taxon>
        <taxon>Pseudomonadati</taxon>
        <taxon>Bacteroidota</taxon>
        <taxon>Cytophagia</taxon>
        <taxon>Cytophagales</taxon>
        <taxon>Hymenobacteraceae</taxon>
        <taxon>Hymenobacter</taxon>
    </lineage>
</organism>
<evidence type="ECO:0008006" key="3">
    <source>
        <dbReference type="Google" id="ProtNLM"/>
    </source>
</evidence>
<accession>A0A7H0GUP7</accession>
<evidence type="ECO:0000313" key="2">
    <source>
        <dbReference type="Proteomes" id="UP000516093"/>
    </source>
</evidence>
<protein>
    <recommendedName>
        <fullName evidence="3">DUF3108 domain-containing protein</fullName>
    </recommendedName>
</protein>
<dbReference type="AlphaFoldDB" id="A0A7H0GUP7"/>
<name>A0A7H0GUP7_9BACT</name>
<evidence type="ECO:0000313" key="1">
    <source>
        <dbReference type="EMBL" id="QNP52013.1"/>
    </source>
</evidence>
<proteinExistence type="predicted"/>
<dbReference type="RefSeq" id="WP_187732281.1">
    <property type="nucleotide sequence ID" value="NZ_BMFN01000002.1"/>
</dbReference>
<dbReference type="KEGG" id="hqi:H9L05_19250"/>
<sequence>MHAVCRFLIGLGFVALGNGLNACSTSEEEVVSGRKSRPVLDDNAALLKLAPHFNQQWAMAKWWEDGLAEVATYEAERVVYDKVRRFEYTLITVKEEFTPQFNVKTDTLQRPDLFPVMKVNQFCRIETDQYPYHYLTSLFFRRDEPMALHKMTTSSQEWCGNTFKAITDEGLHYLQTYNSYWDGQGSGERQLRRDVLFEDALPYTLRSLRFTRKPSFRVTVAELQQTSKASRPSYYTAQVKVEDGLAADTPEPAWRVTVALADNKQNVYWFAKKYPNVLLRQTTWDGRNLRLKSVRRYAYWKA</sequence>
<dbReference type="Proteomes" id="UP000516093">
    <property type="component" value="Chromosome"/>
</dbReference>
<gene>
    <name evidence="1" type="ORF">H9L05_19250</name>
</gene>
<reference evidence="1 2" key="1">
    <citation type="submission" date="2020-08" db="EMBL/GenBank/DDBJ databases">
        <title>Genome sequence of Hymenobacter qilianensis JCM 19763T.</title>
        <authorList>
            <person name="Hyun D.-W."/>
            <person name="Bae J.-W."/>
        </authorList>
    </citation>
    <scope>NUCLEOTIDE SEQUENCE [LARGE SCALE GENOMIC DNA]</scope>
    <source>
        <strain evidence="1 2">JCM 19763</strain>
    </source>
</reference>
<dbReference type="EMBL" id="CP060784">
    <property type="protein sequence ID" value="QNP52013.1"/>
    <property type="molecule type" value="Genomic_DNA"/>
</dbReference>
<keyword evidence="2" id="KW-1185">Reference proteome</keyword>